<feature type="transmembrane region" description="Helical" evidence="9">
    <location>
        <begin position="238"/>
        <end position="257"/>
    </location>
</feature>
<keyword evidence="3" id="KW-0813">Transport</keyword>
<dbReference type="InterPro" id="IPR002549">
    <property type="entry name" value="AI-2E-like"/>
</dbReference>
<dbReference type="Pfam" id="PF01594">
    <property type="entry name" value="AI-2E_transport"/>
    <property type="match status" value="2"/>
</dbReference>
<comment type="similarity">
    <text evidence="2">Belongs to the autoinducer-2 exporter (AI-2E) (TC 2.A.86) family.</text>
</comment>
<evidence type="ECO:0000256" key="1">
    <source>
        <dbReference type="ARBA" id="ARBA00004651"/>
    </source>
</evidence>
<gene>
    <name evidence="10" type="ORF">AKJ09_08800</name>
</gene>
<evidence type="ECO:0000256" key="5">
    <source>
        <dbReference type="ARBA" id="ARBA00022692"/>
    </source>
</evidence>
<dbReference type="KEGG" id="llu:AKJ09_08800"/>
<evidence type="ECO:0000313" key="10">
    <source>
        <dbReference type="EMBL" id="AKV02137.1"/>
    </source>
</evidence>
<dbReference type="GO" id="GO:0055085">
    <property type="term" value="P:transmembrane transport"/>
    <property type="evidence" value="ECO:0007669"/>
    <property type="project" value="TreeGrafter"/>
</dbReference>
<evidence type="ECO:0000256" key="9">
    <source>
        <dbReference type="SAM" id="Phobius"/>
    </source>
</evidence>
<dbReference type="STRING" id="1391654.AKJ09_08800"/>
<evidence type="ECO:0000313" key="11">
    <source>
        <dbReference type="Proteomes" id="UP000064967"/>
    </source>
</evidence>
<feature type="transmembrane region" description="Helical" evidence="9">
    <location>
        <begin position="74"/>
        <end position="92"/>
    </location>
</feature>
<sequence length="460" mass="49816">MNVRTNEDVSPEVRAARRRHAIFLGITAALAISVLLVSHAVLLPFVLATVLAYVLTPLVAWAEKRKLSRPVAIVLVYVLVLGSLGVAIRFIAPRVGYELAGLKRELPAIGDTIRHRWVPAVQERLRAVGLGSGSPNDENTPGENDENENHEAAHRAEREPAVVAKKRPDGSFAIELQGPIAVTPTKGGGYTLEPMREPREGTLDVDRMVADAVGKSLNYAQHNALEIVKFGRDVIAGVSRFFFIFGITLMLAAYMMLTRERIFGFFESLLRPSMRPAFHSLFVRIDDGLSGVVRGQLIICLLNGVLSAIGFAIVGLKYWPVLALVATVMSLVPIFGSIFSSIPAVALGLTQSVGTAAFVLVWIIGIHQLEANVLNPKIMGDAAKIHPLLVIFSLLVGEHFFHVVGALLAVPCMSIAQSIFLHVRKLLQARDPEMAHEPVSEIVLPTLPAAPDSVPRGHSG</sequence>
<feature type="transmembrane region" description="Helical" evidence="9">
    <location>
        <begin position="321"/>
        <end position="339"/>
    </location>
</feature>
<evidence type="ECO:0000256" key="3">
    <source>
        <dbReference type="ARBA" id="ARBA00022448"/>
    </source>
</evidence>
<feature type="transmembrane region" description="Helical" evidence="9">
    <location>
        <begin position="296"/>
        <end position="314"/>
    </location>
</feature>
<feature type="transmembrane region" description="Helical" evidence="9">
    <location>
        <begin position="21"/>
        <end position="54"/>
    </location>
</feature>
<protein>
    <recommendedName>
        <fullName evidence="12">AI-2E family transporter</fullName>
    </recommendedName>
</protein>
<dbReference type="RefSeq" id="WP_146653097.1">
    <property type="nucleotide sequence ID" value="NZ_CP012333.1"/>
</dbReference>
<evidence type="ECO:0000256" key="7">
    <source>
        <dbReference type="ARBA" id="ARBA00023136"/>
    </source>
</evidence>
<dbReference type="PANTHER" id="PTHR21716:SF53">
    <property type="entry name" value="PERMEASE PERM-RELATED"/>
    <property type="match status" value="1"/>
</dbReference>
<proteinExistence type="inferred from homology"/>
<feature type="transmembrane region" description="Helical" evidence="9">
    <location>
        <begin position="345"/>
        <end position="366"/>
    </location>
</feature>
<feature type="compositionally biased region" description="Basic and acidic residues" evidence="8">
    <location>
        <begin position="147"/>
        <end position="160"/>
    </location>
</feature>
<feature type="compositionally biased region" description="Polar residues" evidence="8">
    <location>
        <begin position="133"/>
        <end position="142"/>
    </location>
</feature>
<dbReference type="EMBL" id="CP012333">
    <property type="protein sequence ID" value="AKV02137.1"/>
    <property type="molecule type" value="Genomic_DNA"/>
</dbReference>
<evidence type="ECO:0008006" key="12">
    <source>
        <dbReference type="Google" id="ProtNLM"/>
    </source>
</evidence>
<accession>A0A0K1Q8Y3</accession>
<comment type="subcellular location">
    <subcellularLocation>
        <location evidence="1">Cell membrane</location>
        <topology evidence="1">Multi-pass membrane protein</topology>
    </subcellularLocation>
</comment>
<keyword evidence="11" id="KW-1185">Reference proteome</keyword>
<dbReference type="GO" id="GO:0005886">
    <property type="term" value="C:plasma membrane"/>
    <property type="evidence" value="ECO:0007669"/>
    <property type="project" value="UniProtKB-SubCell"/>
</dbReference>
<evidence type="ECO:0000256" key="6">
    <source>
        <dbReference type="ARBA" id="ARBA00022989"/>
    </source>
</evidence>
<evidence type="ECO:0000256" key="4">
    <source>
        <dbReference type="ARBA" id="ARBA00022475"/>
    </source>
</evidence>
<keyword evidence="7 9" id="KW-0472">Membrane</keyword>
<keyword evidence="4" id="KW-1003">Cell membrane</keyword>
<dbReference type="PANTHER" id="PTHR21716">
    <property type="entry name" value="TRANSMEMBRANE PROTEIN"/>
    <property type="match status" value="1"/>
</dbReference>
<name>A0A0K1Q8Y3_9BACT</name>
<dbReference type="OrthoDB" id="9772136at2"/>
<dbReference type="AlphaFoldDB" id="A0A0K1Q8Y3"/>
<evidence type="ECO:0000256" key="2">
    <source>
        <dbReference type="ARBA" id="ARBA00009773"/>
    </source>
</evidence>
<dbReference type="Proteomes" id="UP000064967">
    <property type="component" value="Chromosome"/>
</dbReference>
<keyword evidence="6 9" id="KW-1133">Transmembrane helix</keyword>
<organism evidence="10 11">
    <name type="scientific">Labilithrix luteola</name>
    <dbReference type="NCBI Taxonomy" id="1391654"/>
    <lineage>
        <taxon>Bacteria</taxon>
        <taxon>Pseudomonadati</taxon>
        <taxon>Myxococcota</taxon>
        <taxon>Polyangia</taxon>
        <taxon>Polyangiales</taxon>
        <taxon>Labilitrichaceae</taxon>
        <taxon>Labilithrix</taxon>
    </lineage>
</organism>
<reference evidence="10 11" key="1">
    <citation type="submission" date="2015-08" db="EMBL/GenBank/DDBJ databases">
        <authorList>
            <person name="Babu N.S."/>
            <person name="Beckwith C.J."/>
            <person name="Beseler K.G."/>
            <person name="Brison A."/>
            <person name="Carone J.V."/>
            <person name="Caskin T.P."/>
            <person name="Diamond M."/>
            <person name="Durham M.E."/>
            <person name="Foxe J.M."/>
            <person name="Go M."/>
            <person name="Henderson B.A."/>
            <person name="Jones I.B."/>
            <person name="McGettigan J.A."/>
            <person name="Micheletti S.J."/>
            <person name="Nasrallah M.E."/>
            <person name="Ortiz D."/>
            <person name="Piller C.R."/>
            <person name="Privatt S.R."/>
            <person name="Schneider S.L."/>
            <person name="Sharp S."/>
            <person name="Smith T.C."/>
            <person name="Stanton J.D."/>
            <person name="Ullery H.E."/>
            <person name="Wilson R.J."/>
            <person name="Serrano M.G."/>
            <person name="Buck G."/>
            <person name="Lee V."/>
            <person name="Wang Y."/>
            <person name="Carvalho R."/>
            <person name="Voegtly L."/>
            <person name="Shi R."/>
            <person name="Duckworth R."/>
            <person name="Johnson A."/>
            <person name="Loviza R."/>
            <person name="Walstead R."/>
            <person name="Shah Z."/>
            <person name="Kiflezghi M."/>
            <person name="Wade K."/>
            <person name="Ball S.L."/>
            <person name="Bradley K.W."/>
            <person name="Asai D.J."/>
            <person name="Bowman C.A."/>
            <person name="Russell D.A."/>
            <person name="Pope W.H."/>
            <person name="Jacobs-Sera D."/>
            <person name="Hendrix R.W."/>
            <person name="Hatfull G.F."/>
        </authorList>
    </citation>
    <scope>NUCLEOTIDE SEQUENCE [LARGE SCALE GENOMIC DNA]</scope>
    <source>
        <strain evidence="10 11">DSM 27648</strain>
    </source>
</reference>
<evidence type="ECO:0000256" key="8">
    <source>
        <dbReference type="SAM" id="MobiDB-lite"/>
    </source>
</evidence>
<feature type="region of interest" description="Disordered" evidence="8">
    <location>
        <begin position="129"/>
        <end position="161"/>
    </location>
</feature>
<keyword evidence="5 9" id="KW-0812">Transmembrane</keyword>